<evidence type="ECO:0000256" key="10">
    <source>
        <dbReference type="ARBA" id="ARBA00022723"/>
    </source>
</evidence>
<evidence type="ECO:0000313" key="18">
    <source>
        <dbReference type="EMBL" id="NMP33249.1"/>
    </source>
</evidence>
<feature type="binding site" evidence="14 15">
    <location>
        <position position="126"/>
    </location>
    <ligand>
        <name>a divalent metal cation</name>
        <dbReference type="ChEBI" id="CHEBI:60240"/>
    </ligand>
</feature>
<evidence type="ECO:0000256" key="16">
    <source>
        <dbReference type="RuleBase" id="RU003515"/>
    </source>
</evidence>
<dbReference type="CDD" id="cd07182">
    <property type="entry name" value="RNase_HII_bacteria_HII_like"/>
    <property type="match status" value="1"/>
</dbReference>
<evidence type="ECO:0000259" key="17">
    <source>
        <dbReference type="PROSITE" id="PS51975"/>
    </source>
</evidence>
<organism evidence="18 19">
    <name type="scientific">Thalassotalea algicola</name>
    <dbReference type="NCBI Taxonomy" id="2716224"/>
    <lineage>
        <taxon>Bacteria</taxon>
        <taxon>Pseudomonadati</taxon>
        <taxon>Pseudomonadota</taxon>
        <taxon>Gammaproteobacteria</taxon>
        <taxon>Alteromonadales</taxon>
        <taxon>Colwelliaceae</taxon>
        <taxon>Thalassotalea</taxon>
    </lineage>
</organism>
<gene>
    <name evidence="14 18" type="primary">rnhB</name>
    <name evidence="18" type="ORF">HII17_16980</name>
</gene>
<comment type="function">
    <text evidence="3 14 16">Endonuclease that specifically degrades the RNA of RNA-DNA hybrids.</text>
</comment>
<dbReference type="AlphaFoldDB" id="A0A7Y0LEV5"/>
<keyword evidence="9 14" id="KW-0540">Nuclease</keyword>
<dbReference type="Gene3D" id="3.30.420.10">
    <property type="entry name" value="Ribonuclease H-like superfamily/Ribonuclease H"/>
    <property type="match status" value="1"/>
</dbReference>
<dbReference type="InterPro" id="IPR036397">
    <property type="entry name" value="RNaseH_sf"/>
</dbReference>
<comment type="cofactor">
    <cofactor evidence="2">
        <name>Mg(2+)</name>
        <dbReference type="ChEBI" id="CHEBI:18420"/>
    </cofactor>
</comment>
<keyword evidence="11 14" id="KW-0255">Endonuclease</keyword>
<dbReference type="GO" id="GO:0005737">
    <property type="term" value="C:cytoplasm"/>
    <property type="evidence" value="ECO:0007669"/>
    <property type="project" value="UniProtKB-SubCell"/>
</dbReference>
<feature type="binding site" evidence="14 15">
    <location>
        <position position="35"/>
    </location>
    <ligand>
        <name>a divalent metal cation</name>
        <dbReference type="ChEBI" id="CHEBI:60240"/>
    </ligand>
</feature>
<dbReference type="GO" id="GO:0006298">
    <property type="term" value="P:mismatch repair"/>
    <property type="evidence" value="ECO:0007669"/>
    <property type="project" value="TreeGrafter"/>
</dbReference>
<dbReference type="InterPro" id="IPR012337">
    <property type="entry name" value="RNaseH-like_sf"/>
</dbReference>
<keyword evidence="13 14" id="KW-0464">Manganese</keyword>
<evidence type="ECO:0000256" key="14">
    <source>
        <dbReference type="HAMAP-Rule" id="MF_00052"/>
    </source>
</evidence>
<dbReference type="EMBL" id="JABBXH010000007">
    <property type="protein sequence ID" value="NMP33249.1"/>
    <property type="molecule type" value="Genomic_DNA"/>
</dbReference>
<dbReference type="SUPFAM" id="SSF53098">
    <property type="entry name" value="Ribonuclease H-like"/>
    <property type="match status" value="1"/>
</dbReference>
<dbReference type="PROSITE" id="PS51975">
    <property type="entry name" value="RNASE_H_2"/>
    <property type="match status" value="1"/>
</dbReference>
<keyword evidence="8 14" id="KW-0963">Cytoplasm</keyword>
<evidence type="ECO:0000256" key="4">
    <source>
        <dbReference type="ARBA" id="ARBA00004496"/>
    </source>
</evidence>
<evidence type="ECO:0000256" key="13">
    <source>
        <dbReference type="ARBA" id="ARBA00023211"/>
    </source>
</evidence>
<dbReference type="GO" id="GO:0032299">
    <property type="term" value="C:ribonuclease H2 complex"/>
    <property type="evidence" value="ECO:0007669"/>
    <property type="project" value="TreeGrafter"/>
</dbReference>
<evidence type="ECO:0000256" key="1">
    <source>
        <dbReference type="ARBA" id="ARBA00000077"/>
    </source>
</evidence>
<evidence type="ECO:0000256" key="3">
    <source>
        <dbReference type="ARBA" id="ARBA00004065"/>
    </source>
</evidence>
<evidence type="ECO:0000256" key="8">
    <source>
        <dbReference type="ARBA" id="ARBA00022490"/>
    </source>
</evidence>
<evidence type="ECO:0000313" key="19">
    <source>
        <dbReference type="Proteomes" id="UP000568664"/>
    </source>
</evidence>
<reference evidence="18 19" key="1">
    <citation type="submission" date="2020-04" db="EMBL/GenBank/DDBJ databases">
        <title>Thalassotalea sp. M1531, isolated from the surface of marine red alga.</title>
        <authorList>
            <person name="Pang L."/>
            <person name="Lu D.-C."/>
        </authorList>
    </citation>
    <scope>NUCLEOTIDE SEQUENCE [LARGE SCALE GENOMIC DNA]</scope>
    <source>
        <strain evidence="18 19">M1531</strain>
    </source>
</reference>
<sequence>MTNTTKATTAKKAKLKKELPPFEYPVAYCIAGVDEVGRGPLVGDVVTAAVILDMDNPIEGLMDSKKLSEKKRTLLSEEIKQKAVAWAIGRASPEEIDTINILHATMLAMQRAVAGLDVTPDYVLIDGNRCPEMGIPSQAVVKGDARVAEISAASILAKVERDNDMIELDAKYPEFGFANHKGYPTKAHFEKIAELGVLDCYRKSFKPVAAVLAK</sequence>
<comment type="catalytic activity">
    <reaction evidence="1 14 15 16">
        <text>Endonucleolytic cleavage to 5'-phosphomonoester.</text>
        <dbReference type="EC" id="3.1.26.4"/>
    </reaction>
</comment>
<dbReference type="EC" id="3.1.26.4" evidence="6 14"/>
<evidence type="ECO:0000256" key="5">
    <source>
        <dbReference type="ARBA" id="ARBA00007383"/>
    </source>
</evidence>
<dbReference type="InterPro" id="IPR001352">
    <property type="entry name" value="RNase_HII/HIII"/>
</dbReference>
<evidence type="ECO:0000256" key="12">
    <source>
        <dbReference type="ARBA" id="ARBA00022801"/>
    </source>
</evidence>
<evidence type="ECO:0000256" key="6">
    <source>
        <dbReference type="ARBA" id="ARBA00012180"/>
    </source>
</evidence>
<evidence type="ECO:0000256" key="11">
    <source>
        <dbReference type="ARBA" id="ARBA00022759"/>
    </source>
</evidence>
<dbReference type="InterPro" id="IPR024567">
    <property type="entry name" value="RNase_HII/HIII_dom"/>
</dbReference>
<evidence type="ECO:0000256" key="9">
    <source>
        <dbReference type="ARBA" id="ARBA00022722"/>
    </source>
</evidence>
<dbReference type="GO" id="GO:0030145">
    <property type="term" value="F:manganese ion binding"/>
    <property type="evidence" value="ECO:0007669"/>
    <property type="project" value="UniProtKB-UniRule"/>
</dbReference>
<dbReference type="InterPro" id="IPR022898">
    <property type="entry name" value="RNase_HII"/>
</dbReference>
<comment type="cofactor">
    <cofactor evidence="14 15">
        <name>Mn(2+)</name>
        <dbReference type="ChEBI" id="CHEBI:29035"/>
    </cofactor>
    <cofactor evidence="14 15">
        <name>Mg(2+)</name>
        <dbReference type="ChEBI" id="CHEBI:18420"/>
    </cofactor>
    <text evidence="14 15">Manganese or magnesium. Binds 1 divalent metal ion per monomer in the absence of substrate. May bind a second metal ion after substrate binding.</text>
</comment>
<dbReference type="NCBIfam" id="NF000594">
    <property type="entry name" value="PRK00015.1-1"/>
    <property type="match status" value="1"/>
</dbReference>
<dbReference type="Pfam" id="PF01351">
    <property type="entry name" value="RNase_HII"/>
    <property type="match status" value="1"/>
</dbReference>
<dbReference type="GO" id="GO:0043137">
    <property type="term" value="P:DNA replication, removal of RNA primer"/>
    <property type="evidence" value="ECO:0007669"/>
    <property type="project" value="TreeGrafter"/>
</dbReference>
<dbReference type="PANTHER" id="PTHR10954">
    <property type="entry name" value="RIBONUCLEASE H2 SUBUNIT A"/>
    <property type="match status" value="1"/>
</dbReference>
<dbReference type="NCBIfam" id="NF000596">
    <property type="entry name" value="PRK00015.1-4"/>
    <property type="match status" value="1"/>
</dbReference>
<keyword evidence="12 14" id="KW-0378">Hydrolase</keyword>
<keyword evidence="10 14" id="KW-0479">Metal-binding</keyword>
<comment type="similarity">
    <text evidence="5 14 16">Belongs to the RNase HII family.</text>
</comment>
<dbReference type="NCBIfam" id="NF000595">
    <property type="entry name" value="PRK00015.1-3"/>
    <property type="match status" value="1"/>
</dbReference>
<feature type="binding site" evidence="14 15">
    <location>
        <position position="34"/>
    </location>
    <ligand>
        <name>a divalent metal cation</name>
        <dbReference type="ChEBI" id="CHEBI:60240"/>
    </ligand>
</feature>
<dbReference type="HAMAP" id="MF_00052_B">
    <property type="entry name" value="RNase_HII_B"/>
    <property type="match status" value="1"/>
</dbReference>
<comment type="subcellular location">
    <subcellularLocation>
        <location evidence="4 14">Cytoplasm</location>
    </subcellularLocation>
</comment>
<dbReference type="FunFam" id="3.30.420.10:FF:000006">
    <property type="entry name" value="Ribonuclease HII"/>
    <property type="match status" value="1"/>
</dbReference>
<dbReference type="GO" id="GO:0004523">
    <property type="term" value="F:RNA-DNA hybrid ribonuclease activity"/>
    <property type="evidence" value="ECO:0007669"/>
    <property type="project" value="UniProtKB-UniRule"/>
</dbReference>
<protein>
    <recommendedName>
        <fullName evidence="7 14">Ribonuclease HII</fullName>
        <shortName evidence="14">RNase HII</shortName>
        <ecNumber evidence="6 14">3.1.26.4</ecNumber>
    </recommendedName>
</protein>
<dbReference type="GO" id="GO:0003723">
    <property type="term" value="F:RNA binding"/>
    <property type="evidence" value="ECO:0007669"/>
    <property type="project" value="UniProtKB-UniRule"/>
</dbReference>
<proteinExistence type="inferred from homology"/>
<evidence type="ECO:0000256" key="2">
    <source>
        <dbReference type="ARBA" id="ARBA00001946"/>
    </source>
</evidence>
<keyword evidence="19" id="KW-1185">Reference proteome</keyword>
<accession>A0A7Y0LEV5</accession>
<dbReference type="RefSeq" id="WP_169076570.1">
    <property type="nucleotide sequence ID" value="NZ_JABBXH010000007.1"/>
</dbReference>
<feature type="domain" description="RNase H type-2" evidence="17">
    <location>
        <begin position="28"/>
        <end position="214"/>
    </location>
</feature>
<evidence type="ECO:0000256" key="7">
    <source>
        <dbReference type="ARBA" id="ARBA00019179"/>
    </source>
</evidence>
<comment type="caution">
    <text evidence="18">The sequence shown here is derived from an EMBL/GenBank/DDBJ whole genome shotgun (WGS) entry which is preliminary data.</text>
</comment>
<evidence type="ECO:0000256" key="15">
    <source>
        <dbReference type="PROSITE-ProRule" id="PRU01319"/>
    </source>
</evidence>
<name>A0A7Y0LEV5_9GAMM</name>
<dbReference type="Proteomes" id="UP000568664">
    <property type="component" value="Unassembled WGS sequence"/>
</dbReference>
<dbReference type="PANTHER" id="PTHR10954:SF18">
    <property type="entry name" value="RIBONUCLEASE HII"/>
    <property type="match status" value="1"/>
</dbReference>